<keyword evidence="3" id="KW-0460">Magnesium</keyword>
<reference evidence="7" key="1">
    <citation type="journal article" date="2019" name="Int. J. Syst. Evol. Microbiol.">
        <title>The Global Catalogue of Microorganisms (GCM) 10K type strain sequencing project: providing services to taxonomists for standard genome sequencing and annotation.</title>
        <authorList>
            <consortium name="The Broad Institute Genomics Platform"/>
            <consortium name="The Broad Institute Genome Sequencing Center for Infectious Disease"/>
            <person name="Wu L."/>
            <person name="Ma J."/>
        </authorList>
    </citation>
    <scope>NUCLEOTIDE SEQUENCE [LARGE SCALE GENOMIC DNA]</scope>
    <source>
        <strain evidence="7">IBRC-M 10908</strain>
    </source>
</reference>
<evidence type="ECO:0000256" key="1">
    <source>
        <dbReference type="ARBA" id="ARBA00010231"/>
    </source>
</evidence>
<dbReference type="InterPro" id="IPR016055">
    <property type="entry name" value="A-D-PHexomutase_a/b/a-I/II/III"/>
</dbReference>
<keyword evidence="7" id="KW-1185">Reference proteome</keyword>
<dbReference type="RefSeq" id="WP_380623710.1">
    <property type="nucleotide sequence ID" value="NZ_JBHSDK010000028.1"/>
</dbReference>
<accession>A0ABV8U337</accession>
<evidence type="ECO:0000256" key="2">
    <source>
        <dbReference type="ARBA" id="ARBA00022723"/>
    </source>
</evidence>
<dbReference type="EMBL" id="JBHSDK010000028">
    <property type="protein sequence ID" value="MFC4337103.1"/>
    <property type="molecule type" value="Genomic_DNA"/>
</dbReference>
<comment type="similarity">
    <text evidence="1">Belongs to the phosphohexose mutase family.</text>
</comment>
<dbReference type="InterPro" id="IPR005844">
    <property type="entry name" value="A-D-PHexomutase_a/b/a-I"/>
</dbReference>
<dbReference type="Gene3D" id="3.40.120.10">
    <property type="entry name" value="Alpha-D-Glucose-1,6-Bisphosphate, subunit A, domain 3"/>
    <property type="match status" value="1"/>
</dbReference>
<evidence type="ECO:0000256" key="4">
    <source>
        <dbReference type="ARBA" id="ARBA00023235"/>
    </source>
</evidence>
<evidence type="ECO:0000313" key="7">
    <source>
        <dbReference type="Proteomes" id="UP001595823"/>
    </source>
</evidence>
<dbReference type="PANTHER" id="PTHR45745:SF1">
    <property type="entry name" value="PHOSPHOGLUCOMUTASE 2B-RELATED"/>
    <property type="match status" value="1"/>
</dbReference>
<dbReference type="Pfam" id="PF02878">
    <property type="entry name" value="PGM_PMM_I"/>
    <property type="match status" value="1"/>
</dbReference>
<gene>
    <name evidence="6" type="ORF">ACFPET_18020</name>
</gene>
<protein>
    <recommendedName>
        <fullName evidence="5">Alpha-D-phosphohexomutase alpha/beta/alpha domain-containing protein</fullName>
    </recommendedName>
</protein>
<keyword evidence="2" id="KW-0479">Metal-binding</keyword>
<dbReference type="SUPFAM" id="SSF53738">
    <property type="entry name" value="Phosphoglucomutase, first 3 domains"/>
    <property type="match status" value="1"/>
</dbReference>
<comment type="caution">
    <text evidence="6">The sequence shown here is derived from an EMBL/GenBank/DDBJ whole genome shotgun (WGS) entry which is preliminary data.</text>
</comment>
<feature type="domain" description="Alpha-D-phosphohexomutase alpha/beta/alpha" evidence="5">
    <location>
        <begin position="62"/>
        <end position="153"/>
    </location>
</feature>
<name>A0ABV8U337_9ACTN</name>
<dbReference type="Proteomes" id="UP001595823">
    <property type="component" value="Unassembled WGS sequence"/>
</dbReference>
<organism evidence="6 7">
    <name type="scientific">Salininema proteolyticum</name>
    <dbReference type="NCBI Taxonomy" id="1607685"/>
    <lineage>
        <taxon>Bacteria</taxon>
        <taxon>Bacillati</taxon>
        <taxon>Actinomycetota</taxon>
        <taxon>Actinomycetes</taxon>
        <taxon>Glycomycetales</taxon>
        <taxon>Glycomycetaceae</taxon>
        <taxon>Salininema</taxon>
    </lineage>
</organism>
<keyword evidence="4" id="KW-0413">Isomerase</keyword>
<evidence type="ECO:0000256" key="3">
    <source>
        <dbReference type="ARBA" id="ARBA00022842"/>
    </source>
</evidence>
<evidence type="ECO:0000313" key="6">
    <source>
        <dbReference type="EMBL" id="MFC4337103.1"/>
    </source>
</evidence>
<evidence type="ECO:0000259" key="5">
    <source>
        <dbReference type="Pfam" id="PF02878"/>
    </source>
</evidence>
<sequence>MDDIAGLRTAIFTWITDDPDPGGREELYRLLDRLPASAAELRDRFAAPHCFHGPLRAGPNGINLATVRATAAALAKELSEDDLVLVGYDDRPRGFDLALEAARTLTGAGARAVLFGHPVTSPYVSHEARARDAVAVLITGGLDDPSVSGVRVVNGPSLRSLSLSVQNLGPLTEIPQGPVPRVSEPEPEEYLASQVRLVDPYDPKIIPFHSSSPLLASALEEAGFGPFTEAADAELLLDLAPDGSSCTASVRDDEEWRELSPADLALLLADHWRRKEREGSYVSDHGLIRGFSTGDAPVYRFATGPRLRHNAFGSSPDGLAAALVLTEVAAGMAAQLRTVLDRLDELAAEHGVHLTSHVEFDVPPSECDMYLRRIAKCDKLLDAPVTRSAGDGMRLTGPGFSAAFECGPSLSVRLEVREEPVPDLPVARERARASVEALSTEITGLLGIA</sequence>
<proteinExistence type="inferred from homology"/>
<dbReference type="PANTHER" id="PTHR45745">
    <property type="entry name" value="PHOSPHOMANNOMUTASE 45A"/>
    <property type="match status" value="1"/>
</dbReference>